<reference evidence="2" key="1">
    <citation type="journal article" date="2021" name="Cell">
        <title>Tracing the genetic footprints of vertebrate landing in non-teleost ray-finned fishes.</title>
        <authorList>
            <person name="Bi X."/>
            <person name="Wang K."/>
            <person name="Yang L."/>
            <person name="Pan H."/>
            <person name="Jiang H."/>
            <person name="Wei Q."/>
            <person name="Fang M."/>
            <person name="Yu H."/>
            <person name="Zhu C."/>
            <person name="Cai Y."/>
            <person name="He Y."/>
            <person name="Gan X."/>
            <person name="Zeng H."/>
            <person name="Yu D."/>
            <person name="Zhu Y."/>
            <person name="Jiang H."/>
            <person name="Qiu Q."/>
            <person name="Yang H."/>
            <person name="Zhang Y.E."/>
            <person name="Wang W."/>
            <person name="Zhu M."/>
            <person name="He S."/>
            <person name="Zhang G."/>
        </authorList>
    </citation>
    <scope>NUCLEOTIDE SEQUENCE</scope>
    <source>
        <strain evidence="2">Pddl_001</strain>
    </source>
</reference>
<feature type="non-terminal residue" evidence="2">
    <location>
        <position position="454"/>
    </location>
</feature>
<feature type="non-terminal residue" evidence="2">
    <location>
        <position position="1"/>
    </location>
</feature>
<feature type="compositionally biased region" description="Acidic residues" evidence="1">
    <location>
        <begin position="429"/>
        <end position="441"/>
    </location>
</feature>
<organism evidence="2 3">
    <name type="scientific">Polyodon spathula</name>
    <name type="common">North American paddlefish</name>
    <name type="synonym">Squalus spathula</name>
    <dbReference type="NCBI Taxonomy" id="7913"/>
    <lineage>
        <taxon>Eukaryota</taxon>
        <taxon>Metazoa</taxon>
        <taxon>Chordata</taxon>
        <taxon>Craniata</taxon>
        <taxon>Vertebrata</taxon>
        <taxon>Euteleostomi</taxon>
        <taxon>Actinopterygii</taxon>
        <taxon>Chondrostei</taxon>
        <taxon>Acipenseriformes</taxon>
        <taxon>Polyodontidae</taxon>
        <taxon>Polyodon</taxon>
    </lineage>
</organism>
<dbReference type="Proteomes" id="UP001166093">
    <property type="component" value="Unassembled WGS sequence"/>
</dbReference>
<sequence length="454" mass="51990">MKHNRQQGAPVSPHATENEKSSQLRLFNKFGVDTESKVDQILNCTELTFSDKWFEDESLTGRKRSKTMFDASSKSLDLNYKNANKEFQCSHSDKNRNTLVNINCNVQELDLDWPNNWSRQKNISFSESEDFQYNAYNINSSRSLKDISVNCNQFYSMDYKPRNNRSYSVNSYYNDRTSGYNRLSTGTKVTATMKQSTLSKSHYKMPLYDPEDVENKKELFKTQQSGNNRTRHKSFSFCESEGMQNSTSGNILSSKSLKVLNVNKNHFFTTDYGLKRNRSYSVNCFNSRTAGYNRLSTGPKLCKSQSELLDYNPEDVENENKASHYRMSKANLNKNFGGKKRLPEISIYDEEQQARYLDHVRKSLTVGRIWKPGCLQNPSSPNSEERLSLEKVVLLGSTSTGSRTASQDSLSPSGQMPPRSYLNSLSDFVESDSDTTTDDEYYLNVDGNDKESEL</sequence>
<evidence type="ECO:0000256" key="1">
    <source>
        <dbReference type="SAM" id="MobiDB-lite"/>
    </source>
</evidence>
<protein>
    <submittedName>
        <fullName evidence="2">EXPH5 protein</fullName>
    </submittedName>
</protein>
<dbReference type="PANTHER" id="PTHR21469:SF4">
    <property type="entry name" value="EXOPHILIN-5"/>
    <property type="match status" value="1"/>
</dbReference>
<feature type="compositionally biased region" description="Polar residues" evidence="1">
    <location>
        <begin position="397"/>
        <end position="414"/>
    </location>
</feature>
<keyword evidence="3" id="KW-1185">Reference proteome</keyword>
<dbReference type="PANTHER" id="PTHR21469">
    <property type="entry name" value="EXOPHILIN-5"/>
    <property type="match status" value="1"/>
</dbReference>
<comment type="caution">
    <text evidence="2">The sequence shown here is derived from an EMBL/GenBank/DDBJ whole genome shotgun (WGS) entry which is preliminary data.</text>
</comment>
<dbReference type="InterPro" id="IPR039916">
    <property type="entry name" value="EXPH5"/>
</dbReference>
<evidence type="ECO:0000313" key="2">
    <source>
        <dbReference type="EMBL" id="MBN3288172.1"/>
    </source>
</evidence>
<proteinExistence type="predicted"/>
<gene>
    <name evidence="2" type="primary">Exph5</name>
    <name evidence="2" type="ORF">GTO93_0009712</name>
</gene>
<feature type="region of interest" description="Disordered" evidence="1">
    <location>
        <begin position="397"/>
        <end position="454"/>
    </location>
</feature>
<name>A0ABS2YQA7_POLSP</name>
<accession>A0ABS2YQA7</accession>
<evidence type="ECO:0000313" key="3">
    <source>
        <dbReference type="Proteomes" id="UP001166093"/>
    </source>
</evidence>
<dbReference type="EMBL" id="JAAWVQ010172978">
    <property type="protein sequence ID" value="MBN3288172.1"/>
    <property type="molecule type" value="Genomic_DNA"/>
</dbReference>
<feature type="region of interest" description="Disordered" evidence="1">
    <location>
        <begin position="1"/>
        <end position="22"/>
    </location>
</feature>